<reference evidence="1" key="1">
    <citation type="submission" date="2018-05" db="EMBL/GenBank/DDBJ databases">
        <authorList>
            <person name="Lanie J.A."/>
            <person name="Ng W.-L."/>
            <person name="Kazmierczak K.M."/>
            <person name="Andrzejewski T.M."/>
            <person name="Davidsen T.M."/>
            <person name="Wayne K.J."/>
            <person name="Tettelin H."/>
            <person name="Glass J.I."/>
            <person name="Rusch D."/>
            <person name="Podicherti R."/>
            <person name="Tsui H.-C.T."/>
            <person name="Winkler M.E."/>
        </authorList>
    </citation>
    <scope>NUCLEOTIDE SEQUENCE</scope>
</reference>
<dbReference type="AlphaFoldDB" id="A0A381WXG7"/>
<feature type="non-terminal residue" evidence="1">
    <location>
        <position position="24"/>
    </location>
</feature>
<protein>
    <submittedName>
        <fullName evidence="1">Uncharacterized protein</fullName>
    </submittedName>
</protein>
<gene>
    <name evidence="1" type="ORF">METZ01_LOCUS109451</name>
</gene>
<sequence>MKKLFAVLGLALNQLFSLDLHGIE</sequence>
<dbReference type="EMBL" id="UINC01013044">
    <property type="protein sequence ID" value="SVA56597.1"/>
    <property type="molecule type" value="Genomic_DNA"/>
</dbReference>
<name>A0A381WXG7_9ZZZZ</name>
<organism evidence="1">
    <name type="scientific">marine metagenome</name>
    <dbReference type="NCBI Taxonomy" id="408172"/>
    <lineage>
        <taxon>unclassified sequences</taxon>
        <taxon>metagenomes</taxon>
        <taxon>ecological metagenomes</taxon>
    </lineage>
</organism>
<proteinExistence type="predicted"/>
<evidence type="ECO:0000313" key="1">
    <source>
        <dbReference type="EMBL" id="SVA56597.1"/>
    </source>
</evidence>
<accession>A0A381WXG7</accession>